<organism evidence="2 3">
    <name type="scientific">Campylobacter lanienae NCTC 13004</name>
    <dbReference type="NCBI Taxonomy" id="1031753"/>
    <lineage>
        <taxon>Bacteria</taxon>
        <taxon>Pseudomonadati</taxon>
        <taxon>Campylobacterota</taxon>
        <taxon>Epsilonproteobacteria</taxon>
        <taxon>Campylobacterales</taxon>
        <taxon>Campylobacteraceae</taxon>
        <taxon>Campylobacter</taxon>
    </lineage>
</organism>
<keyword evidence="1" id="KW-0812">Transmembrane</keyword>
<dbReference type="KEGG" id="clx:CLAN_0765"/>
<feature type="transmembrane region" description="Helical" evidence="1">
    <location>
        <begin position="7"/>
        <end position="28"/>
    </location>
</feature>
<evidence type="ECO:0008006" key="4">
    <source>
        <dbReference type="Google" id="ProtNLM"/>
    </source>
</evidence>
<evidence type="ECO:0000313" key="2">
    <source>
        <dbReference type="EMBL" id="ARQ97511.1"/>
    </source>
</evidence>
<keyword evidence="1" id="KW-1133">Transmembrane helix</keyword>
<gene>
    <name evidence="2" type="ORF">CLAN_0765</name>
</gene>
<protein>
    <recommendedName>
        <fullName evidence="4">Type II secretion system protein</fullName>
    </recommendedName>
</protein>
<reference evidence="3" key="1">
    <citation type="journal article" date="2017" name="Genome Biol. Evol.">
        <title>Comparative Genomic Analysis Identifies a Campylobacter Clade Deficient in Selenium Metabolism.</title>
        <authorList>
            <person name="Miller W.G."/>
            <person name="Yee E."/>
            <person name="Lopes B.S."/>
            <person name="Chapman M.H."/>
            <person name="Huynh S."/>
            <person name="Bono J.L."/>
            <person name="Parker C.T."/>
            <person name="Strachan N.J.C."/>
            <person name="Forbes K.J."/>
        </authorList>
    </citation>
    <scope>NUCLEOTIDE SEQUENCE [LARGE SCALE GENOMIC DNA]</scope>
    <source>
        <strain evidence="3">NCTC 13004</strain>
    </source>
</reference>
<evidence type="ECO:0000256" key="1">
    <source>
        <dbReference type="SAM" id="Phobius"/>
    </source>
</evidence>
<dbReference type="GeneID" id="46921240"/>
<evidence type="ECO:0000313" key="3">
    <source>
        <dbReference type="Proteomes" id="UP000202031"/>
    </source>
</evidence>
<reference evidence="3" key="2">
    <citation type="journal article" date="2017" name="Genome Biol. Evol.">
        <title>Comparative genomic analysis identifies a Campylobacter clade deficient in selenium metabolism.</title>
        <authorList>
            <person name="Miller W.G."/>
            <person name="Yee E."/>
            <person name="Lopes B.S."/>
            <person name="Chapman M.H."/>
            <person name="Huynh S."/>
            <person name="Bono J.L."/>
            <person name="Parker C.T."/>
            <person name="Strachan N.J.C."/>
            <person name="Forbes K.J."/>
        </authorList>
    </citation>
    <scope>NUCLEOTIDE SEQUENCE [LARGE SCALE GENOMIC DNA]</scope>
    <source>
        <strain evidence="3">NCTC 13004</strain>
    </source>
</reference>
<proteinExistence type="predicted"/>
<keyword evidence="1" id="KW-0472">Membrane</keyword>
<sequence length="185" mass="20390">MRYAFSSIELILSIIIISIALSSIPSIIQISYRSINNILLSEAITASYTKISNIISHPWNNAINPALAQPIYHSDELPLNSLTQRHISQIKPNSINSDKSSINGFSGDSGELIANAMNLLNLNYEIDLKFIDGFELNDIIATRPSDSIQITITTKANNQPIILKSYSYNIGEPLIESLVIPPPQP</sequence>
<dbReference type="EMBL" id="CP015578">
    <property type="protein sequence ID" value="ARQ97511.1"/>
    <property type="molecule type" value="Genomic_DNA"/>
</dbReference>
<dbReference type="AlphaFoldDB" id="A0A1X9SMP6"/>
<accession>A0A1X9SMP6</accession>
<dbReference type="Proteomes" id="UP000202031">
    <property type="component" value="Chromosome"/>
</dbReference>
<dbReference type="RefSeq" id="WP_147525231.1">
    <property type="nucleotide sequence ID" value="NZ_CP015578.1"/>
</dbReference>
<name>A0A1X9SMP6_9BACT</name>